<evidence type="ECO:0000313" key="4">
    <source>
        <dbReference type="EMBL" id="GMI16042.1"/>
    </source>
</evidence>
<keyword evidence="5" id="KW-1185">Reference proteome</keyword>
<feature type="repeat" description="ANK" evidence="3">
    <location>
        <begin position="270"/>
        <end position="302"/>
    </location>
</feature>
<protein>
    <submittedName>
        <fullName evidence="4">Uncharacterized protein</fullName>
    </submittedName>
</protein>
<comment type="caution">
    <text evidence="4">The sequence shown here is derived from an EMBL/GenBank/DDBJ whole genome shotgun (WGS) entry which is preliminary data.</text>
</comment>
<dbReference type="OrthoDB" id="539213at2759"/>
<keyword evidence="2 3" id="KW-0040">ANK repeat</keyword>
<feature type="repeat" description="ANK" evidence="3">
    <location>
        <begin position="202"/>
        <end position="234"/>
    </location>
</feature>
<dbReference type="Pfam" id="PF13637">
    <property type="entry name" value="Ank_4"/>
    <property type="match status" value="1"/>
</dbReference>
<dbReference type="PANTHER" id="PTHR24173">
    <property type="entry name" value="ANKYRIN REPEAT CONTAINING"/>
    <property type="match status" value="1"/>
</dbReference>
<dbReference type="Gene3D" id="1.25.40.20">
    <property type="entry name" value="Ankyrin repeat-containing domain"/>
    <property type="match status" value="2"/>
</dbReference>
<sequence length="324" mass="36374">MPTHFDISQKRPDETDEQYWKRPLFPQPGFTTVISRHQGSVLNGEPHVHLTPTEEKEFTKEWENITKGETMLPLSKFSDLLSKLRIKLSKDLYIRLVDEHLADLNIEEEMTEAQCKELYCKVYAAPVKHGPRLRKACGRNDLEVVTELIQRGCDINTADGNGHTPLHHATFHGICKDTIKLLNDLSGKDGVAKLVVDAKDNRGWTPLMCAASNGFMDTCRALINCHADVKEENLEGRNALHVACGKGMDKIVKMLLSGSGSALINAQSERGWTPMYDACLHSHEEIIKMLLKAGAKTDMKDMLGFTCNHYVDSDVWSKCQKAVE</sequence>
<dbReference type="AlphaFoldDB" id="A0A9W7FNN7"/>
<dbReference type="Proteomes" id="UP001165122">
    <property type="component" value="Unassembled WGS sequence"/>
</dbReference>
<name>A0A9W7FNN7_9STRA</name>
<evidence type="ECO:0000256" key="3">
    <source>
        <dbReference type="PROSITE-ProRule" id="PRU00023"/>
    </source>
</evidence>
<dbReference type="EMBL" id="BRXW01000242">
    <property type="protein sequence ID" value="GMI16042.1"/>
    <property type="molecule type" value="Genomic_DNA"/>
</dbReference>
<dbReference type="PROSITE" id="PS50088">
    <property type="entry name" value="ANK_REPEAT"/>
    <property type="match status" value="3"/>
</dbReference>
<dbReference type="InterPro" id="IPR036770">
    <property type="entry name" value="Ankyrin_rpt-contain_sf"/>
</dbReference>
<feature type="repeat" description="ANK" evidence="3">
    <location>
        <begin position="235"/>
        <end position="257"/>
    </location>
</feature>
<dbReference type="PROSITE" id="PS50297">
    <property type="entry name" value="ANK_REP_REGION"/>
    <property type="match status" value="2"/>
</dbReference>
<evidence type="ECO:0000256" key="1">
    <source>
        <dbReference type="ARBA" id="ARBA00022737"/>
    </source>
</evidence>
<dbReference type="PANTHER" id="PTHR24173:SF74">
    <property type="entry name" value="ANKYRIN REPEAT DOMAIN-CONTAINING PROTEIN 16"/>
    <property type="match status" value="1"/>
</dbReference>
<dbReference type="Pfam" id="PF12796">
    <property type="entry name" value="Ank_2"/>
    <property type="match status" value="1"/>
</dbReference>
<evidence type="ECO:0000256" key="2">
    <source>
        <dbReference type="ARBA" id="ARBA00023043"/>
    </source>
</evidence>
<gene>
    <name evidence="4" type="ORF">TrLO_g1418</name>
</gene>
<proteinExistence type="predicted"/>
<accession>A0A9W7FNN7</accession>
<keyword evidence="1" id="KW-0677">Repeat</keyword>
<dbReference type="SMART" id="SM00248">
    <property type="entry name" value="ANK"/>
    <property type="match status" value="5"/>
</dbReference>
<organism evidence="4 5">
    <name type="scientific">Triparma laevis f. longispina</name>
    <dbReference type="NCBI Taxonomy" id="1714387"/>
    <lineage>
        <taxon>Eukaryota</taxon>
        <taxon>Sar</taxon>
        <taxon>Stramenopiles</taxon>
        <taxon>Ochrophyta</taxon>
        <taxon>Bolidophyceae</taxon>
        <taxon>Parmales</taxon>
        <taxon>Triparmaceae</taxon>
        <taxon>Triparma</taxon>
    </lineage>
</organism>
<evidence type="ECO:0000313" key="5">
    <source>
        <dbReference type="Proteomes" id="UP001165122"/>
    </source>
</evidence>
<reference evidence="5" key="1">
    <citation type="journal article" date="2023" name="Commun. Biol.">
        <title>Genome analysis of Parmales, the sister group of diatoms, reveals the evolutionary specialization of diatoms from phago-mixotrophs to photoautotrophs.</title>
        <authorList>
            <person name="Ban H."/>
            <person name="Sato S."/>
            <person name="Yoshikawa S."/>
            <person name="Yamada K."/>
            <person name="Nakamura Y."/>
            <person name="Ichinomiya M."/>
            <person name="Sato N."/>
            <person name="Blanc-Mathieu R."/>
            <person name="Endo H."/>
            <person name="Kuwata A."/>
            <person name="Ogata H."/>
        </authorList>
    </citation>
    <scope>NUCLEOTIDE SEQUENCE [LARGE SCALE GENOMIC DNA]</scope>
    <source>
        <strain evidence="5">NIES 3700</strain>
    </source>
</reference>
<dbReference type="InterPro" id="IPR002110">
    <property type="entry name" value="Ankyrin_rpt"/>
</dbReference>
<dbReference type="SUPFAM" id="SSF48403">
    <property type="entry name" value="Ankyrin repeat"/>
    <property type="match status" value="1"/>
</dbReference>